<dbReference type="GeneID" id="136817822"/>
<organism evidence="3 4">
    <name type="scientific">Clytia hemisphaerica</name>
    <dbReference type="NCBI Taxonomy" id="252671"/>
    <lineage>
        <taxon>Eukaryota</taxon>
        <taxon>Metazoa</taxon>
        <taxon>Cnidaria</taxon>
        <taxon>Hydrozoa</taxon>
        <taxon>Hydroidolina</taxon>
        <taxon>Leptothecata</taxon>
        <taxon>Obeliida</taxon>
        <taxon>Clytiidae</taxon>
        <taxon>Clytia</taxon>
    </lineage>
</organism>
<evidence type="ECO:0000313" key="4">
    <source>
        <dbReference type="Proteomes" id="UP000594262"/>
    </source>
</evidence>
<dbReference type="OrthoDB" id="10248487at2759"/>
<feature type="compositionally biased region" description="Polar residues" evidence="2">
    <location>
        <begin position="146"/>
        <end position="161"/>
    </location>
</feature>
<dbReference type="Pfam" id="PF03645">
    <property type="entry name" value="Tctex-1"/>
    <property type="match status" value="1"/>
</dbReference>
<dbReference type="InterPro" id="IPR005334">
    <property type="entry name" value="Tctex-1-like"/>
</dbReference>
<dbReference type="Proteomes" id="UP000594262">
    <property type="component" value="Unplaced"/>
</dbReference>
<dbReference type="GO" id="GO:0007018">
    <property type="term" value="P:microtubule-based movement"/>
    <property type="evidence" value="ECO:0007669"/>
    <property type="project" value="TreeGrafter"/>
</dbReference>
<evidence type="ECO:0000256" key="1">
    <source>
        <dbReference type="ARBA" id="ARBA00005361"/>
    </source>
</evidence>
<feature type="compositionally biased region" description="Basic and acidic residues" evidence="2">
    <location>
        <begin position="19"/>
        <end position="34"/>
    </location>
</feature>
<dbReference type="GO" id="GO:0045505">
    <property type="term" value="F:dynein intermediate chain binding"/>
    <property type="evidence" value="ECO:0007669"/>
    <property type="project" value="TreeGrafter"/>
</dbReference>
<keyword evidence="4" id="KW-1185">Reference proteome</keyword>
<comment type="similarity">
    <text evidence="1">Belongs to the dynein light chain Tctex-type family.</text>
</comment>
<accession>A0A7M5UQF3</accession>
<dbReference type="PANTHER" id="PTHR21255:SF65">
    <property type="entry name" value="TCTEX1 DOMAIN-CONTAINING PROTEIN 2"/>
    <property type="match status" value="1"/>
</dbReference>
<feature type="compositionally biased region" description="Basic and acidic residues" evidence="2">
    <location>
        <begin position="72"/>
        <end position="85"/>
    </location>
</feature>
<name>A0A7M5UQF3_9CNID</name>
<protein>
    <submittedName>
        <fullName evidence="3">Uncharacterized protein</fullName>
    </submittedName>
</protein>
<dbReference type="Gene3D" id="3.30.1140.40">
    <property type="entry name" value="Tctex-1"/>
    <property type="match status" value="1"/>
</dbReference>
<dbReference type="InterPro" id="IPR038586">
    <property type="entry name" value="Tctex-1-like_sf"/>
</dbReference>
<reference evidence="3" key="1">
    <citation type="submission" date="2021-01" db="UniProtKB">
        <authorList>
            <consortium name="EnsemblMetazoa"/>
        </authorList>
    </citation>
    <scope>IDENTIFICATION</scope>
</reference>
<feature type="region of interest" description="Disordered" evidence="2">
    <location>
        <begin position="146"/>
        <end position="193"/>
    </location>
</feature>
<dbReference type="PANTHER" id="PTHR21255">
    <property type="entry name" value="T-COMPLEX-ASSOCIATED-TESTIS-EXPRESSED 1/ DYNEIN LIGHT CHAIN"/>
    <property type="match status" value="1"/>
</dbReference>
<feature type="region of interest" description="Disordered" evidence="2">
    <location>
        <begin position="55"/>
        <end position="85"/>
    </location>
</feature>
<dbReference type="AlphaFoldDB" id="A0A7M5UQF3"/>
<dbReference type="GO" id="GO:0005868">
    <property type="term" value="C:cytoplasmic dynein complex"/>
    <property type="evidence" value="ECO:0007669"/>
    <property type="project" value="TreeGrafter"/>
</dbReference>
<dbReference type="RefSeq" id="XP_066930243.1">
    <property type="nucleotide sequence ID" value="XM_067074142.1"/>
</dbReference>
<dbReference type="CDD" id="cd21451">
    <property type="entry name" value="DLC-like_TCTEX1D"/>
    <property type="match status" value="1"/>
</dbReference>
<proteinExistence type="inferred from homology"/>
<sequence length="369" mass="42383">MNRAQLSWVNHEHIAPKIEKDIPSYAEEKTEETKPSPPSYLERILSMTADIEEIKQPEDDGQETTSVGVSTEEYHGDNKDMTPPDLKVMEINEEGIEPEDEHSEILRQAKFEWLIPKDFGTFQVVHYDRPTVPDPFNDIIQSVMEENSSNKNRLSVNQSKRATPKSPRTPRTPLSARSTTSGPPAPKPLKGKERVLHADKVYNLLMELDQNNRNISQSYRTKSPVLAPNWLISSRPISSNSFAPLPEINATTKKQKKKKTQKEVKFTTESVRRTISKVLEENLIDKTYDAEYFKTHLCILTDIIKSKIKRFYGPRYRVICNMNVFEIKGQSVRTASRCCWDTERDNFTECIFEGNGFSITFVAYGVYLE</sequence>
<dbReference type="EnsemblMetazoa" id="CLYHEMT002825.1">
    <property type="protein sequence ID" value="CLYHEMP002825.1"/>
    <property type="gene ID" value="CLYHEMG002825"/>
</dbReference>
<evidence type="ECO:0000256" key="2">
    <source>
        <dbReference type="SAM" id="MobiDB-lite"/>
    </source>
</evidence>
<feature type="region of interest" description="Disordered" evidence="2">
    <location>
        <begin position="19"/>
        <end position="40"/>
    </location>
</feature>
<dbReference type="GO" id="GO:0005737">
    <property type="term" value="C:cytoplasm"/>
    <property type="evidence" value="ECO:0007669"/>
    <property type="project" value="TreeGrafter"/>
</dbReference>
<evidence type="ECO:0000313" key="3">
    <source>
        <dbReference type="EnsemblMetazoa" id="CLYHEMP002825.1"/>
    </source>
</evidence>